<name>A0A6C0JT09_9ZZZZ</name>
<sequence length="192" mass="21847">MSTGIFVKHVDLKLVNKVLSGKLKRCNKVDVDIVTAKEKISGENRIFCGYFTKDSIELPTTKPCNNCYQIVGKNPVGVPLKLTSYNIGNKDGSTYTLHIVDCERLFCDIRCAYTFLKYTLRYSPEEKEAAIDILKILNCLDTGSYLLEKPDPLLLNGVNEEIDSKTYCTEEATKFKSTDEIRWVPIDRLFKK</sequence>
<dbReference type="EMBL" id="MN740698">
    <property type="protein sequence ID" value="QHU08699.1"/>
    <property type="molecule type" value="Genomic_DNA"/>
</dbReference>
<accession>A0A6C0JT09</accession>
<evidence type="ECO:0000313" key="1">
    <source>
        <dbReference type="EMBL" id="QHU08699.1"/>
    </source>
</evidence>
<reference evidence="1" key="1">
    <citation type="journal article" date="2020" name="Nature">
        <title>Giant virus diversity and host interactions through global metagenomics.</title>
        <authorList>
            <person name="Schulz F."/>
            <person name="Roux S."/>
            <person name="Paez-Espino D."/>
            <person name="Jungbluth S."/>
            <person name="Walsh D.A."/>
            <person name="Denef V.J."/>
            <person name="McMahon K.D."/>
            <person name="Konstantinidis K.T."/>
            <person name="Eloe-Fadrosh E.A."/>
            <person name="Kyrpides N.C."/>
            <person name="Woyke T."/>
        </authorList>
    </citation>
    <scope>NUCLEOTIDE SEQUENCE</scope>
    <source>
        <strain evidence="1">GVMAG-S-1063924-116</strain>
    </source>
</reference>
<protein>
    <submittedName>
        <fullName evidence="1">Uncharacterized protein</fullName>
    </submittedName>
</protein>
<dbReference type="AlphaFoldDB" id="A0A6C0JT09"/>
<organism evidence="1">
    <name type="scientific">viral metagenome</name>
    <dbReference type="NCBI Taxonomy" id="1070528"/>
    <lineage>
        <taxon>unclassified sequences</taxon>
        <taxon>metagenomes</taxon>
        <taxon>organismal metagenomes</taxon>
    </lineage>
</organism>
<proteinExistence type="predicted"/>